<reference evidence="1" key="1">
    <citation type="submission" date="2021-03" db="EMBL/GenBank/DDBJ databases">
        <authorList>
            <person name="Bekaert M."/>
        </authorList>
    </citation>
    <scope>NUCLEOTIDE SEQUENCE</scope>
</reference>
<protein>
    <submittedName>
        <fullName evidence="1">Uncharacterized protein</fullName>
    </submittedName>
</protein>
<dbReference type="AlphaFoldDB" id="A0A8S3TLU7"/>
<accession>A0A8S3TLU7</accession>
<sequence length="156" mass="17738">MSDLLICRARIYHENLVPLVDDVDCMFSELATPEKALPSYVSVNKMINSLRSVPPDGLLACTISDGKDDHYNMADNDNSFRTQLHQHKNVMYIIVKACDLHTADFDLNCFVSTDTMSSIKYDILRGQQCKVCLHFQNTVRIAQLTVEYCNQLNCIN</sequence>
<gene>
    <name evidence="1" type="ORF">MEDL_45293</name>
</gene>
<name>A0A8S3TLU7_MYTED</name>
<dbReference type="EMBL" id="CAJPWZ010002187">
    <property type="protein sequence ID" value="CAG2232619.1"/>
    <property type="molecule type" value="Genomic_DNA"/>
</dbReference>
<keyword evidence="2" id="KW-1185">Reference proteome</keyword>
<comment type="caution">
    <text evidence="1">The sequence shown here is derived from an EMBL/GenBank/DDBJ whole genome shotgun (WGS) entry which is preliminary data.</text>
</comment>
<dbReference type="Proteomes" id="UP000683360">
    <property type="component" value="Unassembled WGS sequence"/>
</dbReference>
<evidence type="ECO:0000313" key="1">
    <source>
        <dbReference type="EMBL" id="CAG2232619.1"/>
    </source>
</evidence>
<evidence type="ECO:0000313" key="2">
    <source>
        <dbReference type="Proteomes" id="UP000683360"/>
    </source>
</evidence>
<organism evidence="1 2">
    <name type="scientific">Mytilus edulis</name>
    <name type="common">Blue mussel</name>
    <dbReference type="NCBI Taxonomy" id="6550"/>
    <lineage>
        <taxon>Eukaryota</taxon>
        <taxon>Metazoa</taxon>
        <taxon>Spiralia</taxon>
        <taxon>Lophotrochozoa</taxon>
        <taxon>Mollusca</taxon>
        <taxon>Bivalvia</taxon>
        <taxon>Autobranchia</taxon>
        <taxon>Pteriomorphia</taxon>
        <taxon>Mytilida</taxon>
        <taxon>Mytiloidea</taxon>
        <taxon>Mytilidae</taxon>
        <taxon>Mytilinae</taxon>
        <taxon>Mytilus</taxon>
    </lineage>
</organism>
<proteinExistence type="predicted"/>